<dbReference type="Pfam" id="PF13870">
    <property type="entry name" value="CCDC113_CCDC96_CC"/>
    <property type="match status" value="1"/>
</dbReference>
<dbReference type="AlphaFoldDB" id="A0A1J4K6N8"/>
<accession>A0A1J4K6N8</accession>
<keyword evidence="2 4" id="KW-0175">Coiled coil</keyword>
<evidence type="ECO:0000313" key="8">
    <source>
        <dbReference type="Proteomes" id="UP000179807"/>
    </source>
</evidence>
<dbReference type="PANTHER" id="PTHR15654">
    <property type="entry name" value="COILED-COIL DOMAIN-CONTAINING PROTEIN 113-RELATED"/>
    <property type="match status" value="1"/>
</dbReference>
<sequence length="380" mass="44174">MSETERSQGSEDEGSESVASMFQSQSSLGSSIKSSFDSESDNQDGMFDGEEVDPEFKAKFESAKAQFIQLRNQTILIQRRLIDTIPQLGFEDSSSSSGVSDFQHRYQDTLDRLEERRAEFENTKDHYSNELNQLQTHCTQADSERSAKEEQFRSLRADAWKDAIIQRTNKPMKQADLNTKETQLSQKEFELEQTRIDFIRTKNKHKQTEDELNKQDQLSEGLHLIDFEQLKIENQTLNEKKAEKSQDLEKIRKKIEINAHTLTHVKEKLAFVMKHKAQLQKQQGDMDNMYAQSRAKLATARIHRDKVRDENSNLKKSSGLIGMTDLLYDFENRSNELELMQDRVTELKTRCNDLTSMQHELEAKISQRQPLDPSLLRMNR</sequence>
<gene>
    <name evidence="7" type="ORF">TRFO_01240</name>
</gene>
<dbReference type="InterPro" id="IPR025254">
    <property type="entry name" value="CCDC113/CCDC96_CC"/>
</dbReference>
<evidence type="ECO:0000256" key="1">
    <source>
        <dbReference type="ARBA" id="ARBA00004138"/>
    </source>
</evidence>
<feature type="region of interest" description="Disordered" evidence="5">
    <location>
        <begin position="1"/>
        <end position="50"/>
    </location>
</feature>
<evidence type="ECO:0000256" key="3">
    <source>
        <dbReference type="ARBA" id="ARBA00023273"/>
    </source>
</evidence>
<dbReference type="RefSeq" id="XP_068360273.1">
    <property type="nucleotide sequence ID" value="XM_068489988.1"/>
</dbReference>
<feature type="coiled-coil region" evidence="4">
    <location>
        <begin position="227"/>
        <end position="254"/>
    </location>
</feature>
<protein>
    <recommendedName>
        <fullName evidence="6">CCDC113/CCDC96 coiled-coil domain-containing protein</fullName>
    </recommendedName>
</protein>
<keyword evidence="3" id="KW-0966">Cell projection</keyword>
<evidence type="ECO:0000256" key="2">
    <source>
        <dbReference type="ARBA" id="ARBA00023054"/>
    </source>
</evidence>
<keyword evidence="8" id="KW-1185">Reference proteome</keyword>
<dbReference type="EMBL" id="MLAK01000704">
    <property type="protein sequence ID" value="OHT07137.1"/>
    <property type="molecule type" value="Genomic_DNA"/>
</dbReference>
<dbReference type="GO" id="GO:0036064">
    <property type="term" value="C:ciliary basal body"/>
    <property type="evidence" value="ECO:0007669"/>
    <property type="project" value="TreeGrafter"/>
</dbReference>
<dbReference type="VEuPathDB" id="TrichDB:TRFO_01240"/>
<feature type="domain" description="CCDC113/CCDC96 coiled-coil" evidence="6">
    <location>
        <begin position="185"/>
        <end position="358"/>
    </location>
</feature>
<comment type="subcellular location">
    <subcellularLocation>
        <location evidence="1">Cell projection</location>
        <location evidence="1">Cilium</location>
    </subcellularLocation>
</comment>
<name>A0A1J4K6N8_9EUKA</name>
<dbReference type="OrthoDB" id="10254794at2759"/>
<evidence type="ECO:0000313" key="7">
    <source>
        <dbReference type="EMBL" id="OHT07137.1"/>
    </source>
</evidence>
<dbReference type="GeneID" id="94824692"/>
<feature type="coiled-coil region" evidence="4">
    <location>
        <begin position="337"/>
        <end position="364"/>
    </location>
</feature>
<evidence type="ECO:0000256" key="4">
    <source>
        <dbReference type="SAM" id="Coils"/>
    </source>
</evidence>
<reference evidence="7" key="1">
    <citation type="submission" date="2016-10" db="EMBL/GenBank/DDBJ databases">
        <authorList>
            <person name="Benchimol M."/>
            <person name="Almeida L.G."/>
            <person name="Vasconcelos A.T."/>
            <person name="Perreira-Neves A."/>
            <person name="Rosa I.A."/>
            <person name="Tasca T."/>
            <person name="Bogo M.R."/>
            <person name="de Souza W."/>
        </authorList>
    </citation>
    <scope>NUCLEOTIDE SEQUENCE [LARGE SCALE GENOMIC DNA]</scope>
    <source>
        <strain evidence="7">K</strain>
    </source>
</reference>
<dbReference type="PANTHER" id="PTHR15654:SF1">
    <property type="entry name" value="COILED-COIL DOMAIN-CONTAINING PROTEIN 96"/>
    <property type="match status" value="1"/>
</dbReference>
<feature type="coiled-coil region" evidence="4">
    <location>
        <begin position="103"/>
        <end position="137"/>
    </location>
</feature>
<proteinExistence type="predicted"/>
<dbReference type="InterPro" id="IPR051885">
    <property type="entry name" value="CC_CF"/>
</dbReference>
<organism evidence="7 8">
    <name type="scientific">Tritrichomonas foetus</name>
    <dbReference type="NCBI Taxonomy" id="1144522"/>
    <lineage>
        <taxon>Eukaryota</taxon>
        <taxon>Metamonada</taxon>
        <taxon>Parabasalia</taxon>
        <taxon>Tritrichomonadida</taxon>
        <taxon>Tritrichomonadidae</taxon>
        <taxon>Tritrichomonas</taxon>
    </lineage>
</organism>
<dbReference type="GO" id="GO:0005930">
    <property type="term" value="C:axoneme"/>
    <property type="evidence" value="ECO:0007669"/>
    <property type="project" value="TreeGrafter"/>
</dbReference>
<evidence type="ECO:0000259" key="6">
    <source>
        <dbReference type="Pfam" id="PF13870"/>
    </source>
</evidence>
<feature type="compositionally biased region" description="Low complexity" evidence="5">
    <location>
        <begin position="20"/>
        <end position="37"/>
    </location>
</feature>
<feature type="compositionally biased region" description="Acidic residues" evidence="5">
    <location>
        <begin position="38"/>
        <end position="50"/>
    </location>
</feature>
<comment type="caution">
    <text evidence="7">The sequence shown here is derived from an EMBL/GenBank/DDBJ whole genome shotgun (WGS) entry which is preliminary data.</text>
</comment>
<evidence type="ECO:0000256" key="5">
    <source>
        <dbReference type="SAM" id="MobiDB-lite"/>
    </source>
</evidence>
<dbReference type="Proteomes" id="UP000179807">
    <property type="component" value="Unassembled WGS sequence"/>
</dbReference>
<dbReference type="GO" id="GO:0060271">
    <property type="term" value="P:cilium assembly"/>
    <property type="evidence" value="ECO:0007669"/>
    <property type="project" value="TreeGrafter"/>
</dbReference>